<gene>
    <name evidence="2" type="ORF">SAMN05444406_13612</name>
</gene>
<keyword evidence="1" id="KW-0812">Transmembrane</keyword>
<name>A0A1I5Y4Z5_9FIRM</name>
<dbReference type="RefSeq" id="WP_025748487.1">
    <property type="nucleotide sequence ID" value="NZ_FOXR01000036.1"/>
</dbReference>
<keyword evidence="1" id="KW-0472">Membrane</keyword>
<accession>A0A1I5Y4Z5</accession>
<reference evidence="2 3" key="1">
    <citation type="submission" date="2016-10" db="EMBL/GenBank/DDBJ databases">
        <authorList>
            <person name="de Groot N.N."/>
        </authorList>
    </citation>
    <scope>NUCLEOTIDE SEQUENCE [LARGE SCALE GENOMIC DNA]</scope>
    <source>
        <strain evidence="2 3">DSM 20678</strain>
    </source>
</reference>
<feature type="transmembrane region" description="Helical" evidence="1">
    <location>
        <begin position="15"/>
        <end position="33"/>
    </location>
</feature>
<sequence>MSFFGRRLGEKDDSLLFFFLLLVIIFCNCGLFRDSDELLFFFLILVFLFNGDCFCRGFGGVSTKES</sequence>
<evidence type="ECO:0000256" key="1">
    <source>
        <dbReference type="SAM" id="Phobius"/>
    </source>
</evidence>
<keyword evidence="3" id="KW-1185">Reference proteome</keyword>
<organism evidence="2 3">
    <name type="scientific">Caldicoprobacter faecalis</name>
    <dbReference type="NCBI Taxonomy" id="937334"/>
    <lineage>
        <taxon>Bacteria</taxon>
        <taxon>Bacillati</taxon>
        <taxon>Bacillota</taxon>
        <taxon>Clostridia</taxon>
        <taxon>Caldicoprobacterales</taxon>
        <taxon>Caldicoprobacteraceae</taxon>
        <taxon>Caldicoprobacter</taxon>
    </lineage>
</organism>
<dbReference type="AlphaFoldDB" id="A0A1I5Y4Z5"/>
<dbReference type="EMBL" id="FOXR01000036">
    <property type="protein sequence ID" value="SFQ39017.1"/>
    <property type="molecule type" value="Genomic_DNA"/>
</dbReference>
<feature type="transmembrane region" description="Helical" evidence="1">
    <location>
        <begin position="39"/>
        <end position="59"/>
    </location>
</feature>
<proteinExistence type="predicted"/>
<keyword evidence="1" id="KW-1133">Transmembrane helix</keyword>
<protein>
    <submittedName>
        <fullName evidence="2">Uncharacterized protein</fullName>
    </submittedName>
</protein>
<evidence type="ECO:0000313" key="2">
    <source>
        <dbReference type="EMBL" id="SFQ39017.1"/>
    </source>
</evidence>
<evidence type="ECO:0000313" key="3">
    <source>
        <dbReference type="Proteomes" id="UP000198577"/>
    </source>
</evidence>
<dbReference type="Proteomes" id="UP000198577">
    <property type="component" value="Unassembled WGS sequence"/>
</dbReference>
<dbReference type="STRING" id="937334.SAMN05444406_13612"/>